<evidence type="ECO:0000313" key="2">
    <source>
        <dbReference type="EMBL" id="RDH40438.1"/>
    </source>
</evidence>
<feature type="region of interest" description="Disordered" evidence="1">
    <location>
        <begin position="148"/>
        <end position="182"/>
    </location>
</feature>
<protein>
    <submittedName>
        <fullName evidence="2">Uncharacterized protein</fullName>
    </submittedName>
</protein>
<comment type="caution">
    <text evidence="2">The sequence shown here is derived from an EMBL/GenBank/DDBJ whole genome shotgun (WGS) entry which is preliminary data.</text>
</comment>
<keyword evidence="3" id="KW-1185">Reference proteome</keyword>
<dbReference type="EMBL" id="NMOS02000008">
    <property type="protein sequence ID" value="RDH40438.1"/>
    <property type="molecule type" value="Genomic_DNA"/>
</dbReference>
<proteinExistence type="predicted"/>
<sequence>MREYGSVQTQFWSDIALQNLSTHAKLLAVYLLTGPHTNMLGCFRLPTGYVAEDLKWNEETVYNAFSELDQIRFLIRDPESNWILIINFLDWNPIENPNQGKSIIKLFKRVPHQSTVFKAIINILLDQMKYLDEEFKNHLATLSQPFQNQEQNQEQDQNQEKDQEKDQEQDVVGKPSINDGLPSSTSKIPLLINKKSVVDSIIDEETIGISLQNNDVFITGKMDINMWKKTYPNIDVLQELRQIRAWNEANPSARKTRSQILRHINAWLAKEQRESLQQQQAPPDHDVTRLATRGLSPTLAHNLVVGEQWLNHSKN</sequence>
<organism evidence="2 3">
    <name type="scientific">Candidatus Aquirickettsiella gammari</name>
    <dbReference type="NCBI Taxonomy" id="2016198"/>
    <lineage>
        <taxon>Bacteria</taxon>
        <taxon>Pseudomonadati</taxon>
        <taxon>Pseudomonadota</taxon>
        <taxon>Gammaproteobacteria</taxon>
        <taxon>Legionellales</taxon>
        <taxon>Coxiellaceae</taxon>
        <taxon>Candidatus Aquirickettsiella</taxon>
    </lineage>
</organism>
<feature type="compositionally biased region" description="Basic and acidic residues" evidence="1">
    <location>
        <begin position="158"/>
        <end position="168"/>
    </location>
</feature>
<reference evidence="2 3" key="2">
    <citation type="journal article" date="2018" name="J. Invertebr. Pathol.">
        <title>'Candidatus Aquirickettsiella gammari' (Gammaproteobacteria: Legionellales: Coxiellaceae): A bacterial pathogen of the freshwater crustacean Gammarus fossarum (Malacostraca: Amphipoda).</title>
        <authorList>
            <person name="Bojko J."/>
            <person name="Dunn A.M."/>
            <person name="Stebbing P.D."/>
            <person name="van Aerle R."/>
            <person name="Bacela-Spychalska K."/>
            <person name="Bean T.P."/>
            <person name="Urrutia A."/>
            <person name="Stentiford G.D."/>
        </authorList>
    </citation>
    <scope>NUCLEOTIDE SEQUENCE [LARGE SCALE GENOMIC DNA]</scope>
    <source>
        <strain evidence="2">RA15029</strain>
    </source>
</reference>
<dbReference type="AlphaFoldDB" id="A0A370CHT1"/>
<dbReference type="Proteomes" id="UP000226429">
    <property type="component" value="Unassembled WGS sequence"/>
</dbReference>
<name>A0A370CHT1_9COXI</name>
<gene>
    <name evidence="2" type="ORF">CFE62_003525</name>
</gene>
<evidence type="ECO:0000313" key="3">
    <source>
        <dbReference type="Proteomes" id="UP000226429"/>
    </source>
</evidence>
<evidence type="ECO:0000256" key="1">
    <source>
        <dbReference type="SAM" id="MobiDB-lite"/>
    </source>
</evidence>
<accession>A0A370CHT1</accession>
<reference evidence="2 3" key="1">
    <citation type="journal article" date="2017" name="Int. J. Syst. Evol. Microbiol.">
        <title>Aquarickettsiella crustaci n. gen. n. sp. (Gammaproteobacteria: Legionellales: Coxiellaceae); a bacterial pathogen of the freshwater crustacean: Gammarus fossarum (Malacostraca: Amphipoda).</title>
        <authorList>
            <person name="Bojko J."/>
            <person name="Dunn A.M."/>
            <person name="Stebbing P.D."/>
            <person name="Van Aerle R."/>
            <person name="Bacela-Spychalska K."/>
            <person name="Bean T.P."/>
            <person name="Stentiford G.D."/>
        </authorList>
    </citation>
    <scope>NUCLEOTIDE SEQUENCE [LARGE SCALE GENOMIC DNA]</scope>
    <source>
        <strain evidence="2">RA15029</strain>
    </source>
</reference>